<dbReference type="Pfam" id="PF18648">
    <property type="entry name" value="ADPRTs_Tse2"/>
    <property type="match status" value="1"/>
</dbReference>
<comment type="caution">
    <text evidence="2">The sequence shown here is derived from an EMBL/GenBank/DDBJ whole genome shotgun (WGS) entry which is preliminary data.</text>
</comment>
<sequence length="193" mass="22196">MFRNLLRPISGASAHWQNRRGLSYVSSHSVFPATLYRFQVRPESPLFDKKFDRDDLEWEDGIEVANDGLVYPKISMDVSNGALFMPNTHLMQEFTRGSYDNYMEAVDNGQPAGRPGYLSISKGTAIPKSLTLYRERDSRFTLQPSQPMTLQALNETLTDFYSKFSTSTPPGEWLDKNPYHEAFFDNSEEWMDL</sequence>
<gene>
    <name evidence="2" type="ORF">ARAM_006031</name>
</gene>
<dbReference type="OrthoDB" id="10266325at2759"/>
<accession>A0A0F8U292</accession>
<keyword evidence="3" id="KW-1185">Reference proteome</keyword>
<evidence type="ECO:0000313" key="2">
    <source>
        <dbReference type="EMBL" id="KKK13673.1"/>
    </source>
</evidence>
<organism evidence="2 3">
    <name type="scientific">Aspergillus rambellii</name>
    <dbReference type="NCBI Taxonomy" id="308745"/>
    <lineage>
        <taxon>Eukaryota</taxon>
        <taxon>Fungi</taxon>
        <taxon>Dikarya</taxon>
        <taxon>Ascomycota</taxon>
        <taxon>Pezizomycotina</taxon>
        <taxon>Eurotiomycetes</taxon>
        <taxon>Eurotiomycetidae</taxon>
        <taxon>Eurotiales</taxon>
        <taxon>Aspergillaceae</taxon>
        <taxon>Aspergillus</taxon>
        <taxon>Aspergillus subgen. Nidulantes</taxon>
    </lineage>
</organism>
<reference evidence="2 3" key="1">
    <citation type="submission" date="2015-02" db="EMBL/GenBank/DDBJ databases">
        <title>Draft Genome Sequences of Two Closely-Related Aflatoxigenic Aspergillus Species Obtained from the Cote d'Ivoire.</title>
        <authorList>
            <person name="Moore G.G."/>
            <person name="Beltz S.B."/>
            <person name="Mack B.M."/>
        </authorList>
    </citation>
    <scope>NUCLEOTIDE SEQUENCE [LARGE SCALE GENOMIC DNA]</scope>
    <source>
        <strain evidence="2 3">SRRC1468</strain>
    </source>
</reference>
<dbReference type="EMBL" id="JZBS01003759">
    <property type="protein sequence ID" value="KKK13673.1"/>
    <property type="molecule type" value="Genomic_DNA"/>
</dbReference>
<evidence type="ECO:0000313" key="3">
    <source>
        <dbReference type="Proteomes" id="UP000034291"/>
    </source>
</evidence>
<feature type="domain" description="Tse2 ADP-ribosyltransferase toxin" evidence="1">
    <location>
        <begin position="33"/>
        <end position="173"/>
    </location>
</feature>
<proteinExistence type="predicted"/>
<dbReference type="InterPro" id="IPR041018">
    <property type="entry name" value="ADPRTs_Tse2"/>
</dbReference>
<evidence type="ECO:0000259" key="1">
    <source>
        <dbReference type="Pfam" id="PF18648"/>
    </source>
</evidence>
<dbReference type="AlphaFoldDB" id="A0A0F8U292"/>
<name>A0A0F8U292_9EURO</name>
<dbReference type="Proteomes" id="UP000034291">
    <property type="component" value="Unassembled WGS sequence"/>
</dbReference>
<protein>
    <recommendedName>
        <fullName evidence="1">Tse2 ADP-ribosyltransferase toxin domain-containing protein</fullName>
    </recommendedName>
</protein>